<keyword evidence="2" id="KW-1185">Reference proteome</keyword>
<gene>
    <name evidence="1" type="ORF">RFULGI_LOCUS15189</name>
</gene>
<feature type="non-terminal residue" evidence="1">
    <location>
        <position position="41"/>
    </location>
</feature>
<proteinExistence type="predicted"/>
<reference evidence="1" key="1">
    <citation type="submission" date="2021-06" db="EMBL/GenBank/DDBJ databases">
        <authorList>
            <person name="Kallberg Y."/>
            <person name="Tangrot J."/>
            <person name="Rosling A."/>
        </authorList>
    </citation>
    <scope>NUCLEOTIDE SEQUENCE</scope>
    <source>
        <strain evidence="1">IN212</strain>
    </source>
</reference>
<dbReference type="Proteomes" id="UP000789396">
    <property type="component" value="Unassembled WGS sequence"/>
</dbReference>
<name>A0A9N9JAE8_9GLOM</name>
<sequence>IEKIKQEDNSNIKQIEQEFYDSNSKYKKNKIEHKKIIIIIK</sequence>
<comment type="caution">
    <text evidence="1">The sequence shown here is derived from an EMBL/GenBank/DDBJ whole genome shotgun (WGS) entry which is preliminary data.</text>
</comment>
<dbReference type="AlphaFoldDB" id="A0A9N9JAE8"/>
<dbReference type="EMBL" id="CAJVPZ010047626">
    <property type="protein sequence ID" value="CAG8772824.1"/>
    <property type="molecule type" value="Genomic_DNA"/>
</dbReference>
<evidence type="ECO:0000313" key="2">
    <source>
        <dbReference type="Proteomes" id="UP000789396"/>
    </source>
</evidence>
<organism evidence="1 2">
    <name type="scientific">Racocetra fulgida</name>
    <dbReference type="NCBI Taxonomy" id="60492"/>
    <lineage>
        <taxon>Eukaryota</taxon>
        <taxon>Fungi</taxon>
        <taxon>Fungi incertae sedis</taxon>
        <taxon>Mucoromycota</taxon>
        <taxon>Glomeromycotina</taxon>
        <taxon>Glomeromycetes</taxon>
        <taxon>Diversisporales</taxon>
        <taxon>Gigasporaceae</taxon>
        <taxon>Racocetra</taxon>
    </lineage>
</organism>
<feature type="non-terminal residue" evidence="1">
    <location>
        <position position="1"/>
    </location>
</feature>
<evidence type="ECO:0000313" key="1">
    <source>
        <dbReference type="EMBL" id="CAG8772824.1"/>
    </source>
</evidence>
<accession>A0A9N9JAE8</accession>
<protein>
    <submittedName>
        <fullName evidence="1">2646_t:CDS:1</fullName>
    </submittedName>
</protein>